<sequence length="178" mass="19438">MEAIRKAIPHIKLSVVDFATIPFAEQLKIVRGTDLLVGVHGAGLTHLMFLQPGSAVLELLPEGLQHKGFRNLSQMLGIVYFRTHIKMHGDASGDDQWQFDAVEVDQHQLLDLINYGHWLGGQSTAADDMNICELQFGSSSNLQNGPQMTDSTAVAAAENKDKASAVFAPTRDEIVVDD</sequence>
<accession>A0ABR0BBK0</accession>
<dbReference type="PANTHER" id="PTHR20961">
    <property type="entry name" value="GLYCOSYLTRANSFERASE"/>
    <property type="match status" value="1"/>
</dbReference>
<evidence type="ECO:0000256" key="1">
    <source>
        <dbReference type="ARBA" id="ARBA00011970"/>
    </source>
</evidence>
<evidence type="ECO:0000256" key="8">
    <source>
        <dbReference type="ARBA" id="ARBA00042574"/>
    </source>
</evidence>
<comment type="caution">
    <text evidence="12">The sequence shown here is derived from an EMBL/GenBank/DDBJ whole genome shotgun (WGS) entry which is preliminary data.</text>
</comment>
<evidence type="ECO:0000256" key="6">
    <source>
        <dbReference type="ARBA" id="ARBA00023180"/>
    </source>
</evidence>
<feature type="domain" description="Glycosyltransferase 61 catalytic" evidence="11">
    <location>
        <begin position="2"/>
        <end position="57"/>
    </location>
</feature>
<keyword evidence="2" id="KW-0328">Glycosyltransferase</keyword>
<evidence type="ECO:0000313" key="13">
    <source>
        <dbReference type="Proteomes" id="UP001287286"/>
    </source>
</evidence>
<keyword evidence="6" id="KW-0325">Glycoprotein</keyword>
<dbReference type="PANTHER" id="PTHR20961:SF148">
    <property type="entry name" value="EGF DOMAIN-SPECIFIC O-LINKED N-ACETYLGLUCOSAMINE TRANSFERASE"/>
    <property type="match status" value="1"/>
</dbReference>
<dbReference type="InterPro" id="IPR007657">
    <property type="entry name" value="Glycosyltransferase_61"/>
</dbReference>
<name>A0ABR0BBK0_PURLI</name>
<dbReference type="Pfam" id="PF04577">
    <property type="entry name" value="Glyco_transf_61"/>
    <property type="match status" value="1"/>
</dbReference>
<dbReference type="InterPro" id="IPR049625">
    <property type="entry name" value="Glyco_transf_61_cat"/>
</dbReference>
<protein>
    <recommendedName>
        <fullName evidence="7">EGF domain-specific O-linked N-acetylglucosamine transferase</fullName>
        <ecNumber evidence="1">2.4.1.255</ecNumber>
    </recommendedName>
    <alternativeName>
        <fullName evidence="8">Extracellular O-linked N-acetylglucosamine transferase</fullName>
    </alternativeName>
</protein>
<proteinExistence type="predicted"/>
<comment type="catalytic activity">
    <reaction evidence="10">
        <text>L-threonyl-[protein] + UDP-N-acetyl-alpha-D-glucosamine = 3-O-(N-acetyl-beta-D-glucosaminyl)-L-threonyl-[protein] + UDP + H(+)</text>
        <dbReference type="Rhea" id="RHEA:48908"/>
        <dbReference type="Rhea" id="RHEA-COMP:11060"/>
        <dbReference type="Rhea" id="RHEA-COMP:12252"/>
        <dbReference type="ChEBI" id="CHEBI:15378"/>
        <dbReference type="ChEBI" id="CHEBI:30013"/>
        <dbReference type="ChEBI" id="CHEBI:57705"/>
        <dbReference type="ChEBI" id="CHEBI:58223"/>
        <dbReference type="ChEBI" id="CHEBI:90840"/>
        <dbReference type="EC" id="2.4.1.255"/>
    </reaction>
</comment>
<dbReference type="EMBL" id="JAWRVI010000737">
    <property type="protein sequence ID" value="KAK4059700.1"/>
    <property type="molecule type" value="Genomic_DNA"/>
</dbReference>
<reference evidence="12 13" key="1">
    <citation type="journal article" date="2024" name="Microbiol. Resour. Announc.">
        <title>Genome annotations for the ascomycete fungi Trichoderma harzianum, Trichoderma aggressivum, and Purpureocillium lilacinum.</title>
        <authorList>
            <person name="Beijen E.P.W."/>
            <person name="Ohm R.A."/>
        </authorList>
    </citation>
    <scope>NUCLEOTIDE SEQUENCE [LARGE SCALE GENOMIC DNA]</scope>
    <source>
        <strain evidence="12 13">CBS 150709</strain>
    </source>
</reference>
<evidence type="ECO:0000259" key="11">
    <source>
        <dbReference type="Pfam" id="PF04577"/>
    </source>
</evidence>
<evidence type="ECO:0000256" key="2">
    <source>
        <dbReference type="ARBA" id="ARBA00022676"/>
    </source>
</evidence>
<evidence type="ECO:0000256" key="7">
    <source>
        <dbReference type="ARBA" id="ARBA00040944"/>
    </source>
</evidence>
<evidence type="ECO:0000256" key="4">
    <source>
        <dbReference type="ARBA" id="ARBA00022729"/>
    </source>
</evidence>
<evidence type="ECO:0000256" key="3">
    <source>
        <dbReference type="ARBA" id="ARBA00022679"/>
    </source>
</evidence>
<evidence type="ECO:0000313" key="12">
    <source>
        <dbReference type="EMBL" id="KAK4059700.1"/>
    </source>
</evidence>
<keyword evidence="3" id="KW-0808">Transferase</keyword>
<organism evidence="12 13">
    <name type="scientific">Purpureocillium lilacinum</name>
    <name type="common">Paecilomyces lilacinus</name>
    <dbReference type="NCBI Taxonomy" id="33203"/>
    <lineage>
        <taxon>Eukaryota</taxon>
        <taxon>Fungi</taxon>
        <taxon>Dikarya</taxon>
        <taxon>Ascomycota</taxon>
        <taxon>Pezizomycotina</taxon>
        <taxon>Sordariomycetes</taxon>
        <taxon>Hypocreomycetidae</taxon>
        <taxon>Hypocreales</taxon>
        <taxon>Ophiocordycipitaceae</taxon>
        <taxon>Purpureocillium</taxon>
    </lineage>
</organism>
<dbReference type="EC" id="2.4.1.255" evidence="1"/>
<gene>
    <name evidence="12" type="ORF">Purlil1_14331</name>
</gene>
<evidence type="ECO:0000256" key="9">
    <source>
        <dbReference type="ARBA" id="ARBA00048317"/>
    </source>
</evidence>
<dbReference type="Proteomes" id="UP001287286">
    <property type="component" value="Unassembled WGS sequence"/>
</dbReference>
<keyword evidence="13" id="KW-1185">Reference proteome</keyword>
<evidence type="ECO:0000256" key="5">
    <source>
        <dbReference type="ARBA" id="ARBA00022824"/>
    </source>
</evidence>
<keyword evidence="5" id="KW-0256">Endoplasmic reticulum</keyword>
<evidence type="ECO:0000256" key="10">
    <source>
        <dbReference type="ARBA" id="ARBA00049432"/>
    </source>
</evidence>
<keyword evidence="4" id="KW-0732">Signal</keyword>
<comment type="catalytic activity">
    <reaction evidence="9">
        <text>L-seryl-[protein] + UDP-N-acetyl-alpha-D-glucosamine = 3-O-(N-acetyl-beta-D-glucosaminyl)-L-seryl-[protein] + UDP + H(+)</text>
        <dbReference type="Rhea" id="RHEA:48904"/>
        <dbReference type="Rhea" id="RHEA-COMP:9863"/>
        <dbReference type="Rhea" id="RHEA-COMP:12251"/>
        <dbReference type="ChEBI" id="CHEBI:15378"/>
        <dbReference type="ChEBI" id="CHEBI:29999"/>
        <dbReference type="ChEBI" id="CHEBI:57705"/>
        <dbReference type="ChEBI" id="CHEBI:58223"/>
        <dbReference type="ChEBI" id="CHEBI:90838"/>
        <dbReference type="EC" id="2.4.1.255"/>
    </reaction>
</comment>